<evidence type="ECO:0000256" key="3">
    <source>
        <dbReference type="ARBA" id="ARBA00022475"/>
    </source>
</evidence>
<feature type="transmembrane region" description="Helical" evidence="9">
    <location>
        <begin position="12"/>
        <end position="35"/>
    </location>
</feature>
<keyword evidence="4 9" id="KW-0997">Cell inner membrane</keyword>
<protein>
    <recommendedName>
        <fullName evidence="9">TRAP transporter small permease protein</fullName>
    </recommendedName>
</protein>
<keyword evidence="6 9" id="KW-1133">Transmembrane helix</keyword>
<evidence type="ECO:0000259" key="11">
    <source>
        <dbReference type="Pfam" id="PF04290"/>
    </source>
</evidence>
<evidence type="ECO:0000256" key="1">
    <source>
        <dbReference type="ARBA" id="ARBA00004429"/>
    </source>
</evidence>
<keyword evidence="7 9" id="KW-0472">Membrane</keyword>
<keyword evidence="5 9" id="KW-0812">Transmembrane</keyword>
<dbReference type="GO" id="GO:0015740">
    <property type="term" value="P:C4-dicarboxylate transport"/>
    <property type="evidence" value="ECO:0007669"/>
    <property type="project" value="TreeGrafter"/>
</dbReference>
<feature type="domain" description="Tripartite ATP-independent periplasmic transporters DctQ component" evidence="11">
    <location>
        <begin position="23"/>
        <end position="152"/>
    </location>
</feature>
<comment type="caution">
    <text evidence="12">The sequence shown here is derived from an EMBL/GenBank/DDBJ whole genome shotgun (WGS) entry which is preliminary data.</text>
</comment>
<evidence type="ECO:0000256" key="8">
    <source>
        <dbReference type="ARBA" id="ARBA00038436"/>
    </source>
</evidence>
<evidence type="ECO:0000256" key="7">
    <source>
        <dbReference type="ARBA" id="ARBA00023136"/>
    </source>
</evidence>
<dbReference type="PANTHER" id="PTHR35011">
    <property type="entry name" value="2,3-DIKETO-L-GULONATE TRAP TRANSPORTER SMALL PERMEASE PROTEIN YIAM"/>
    <property type="match status" value="1"/>
</dbReference>
<proteinExistence type="inferred from homology"/>
<name>A0A937D4V4_9BURK</name>
<keyword evidence="13" id="KW-1185">Reference proteome</keyword>
<feature type="transmembrane region" description="Helical" evidence="9">
    <location>
        <begin position="47"/>
        <end position="65"/>
    </location>
</feature>
<dbReference type="AlphaFoldDB" id="A0A937D4V4"/>
<dbReference type="EMBL" id="JAEQNA010000003">
    <property type="protein sequence ID" value="MBL0420697.1"/>
    <property type="molecule type" value="Genomic_DNA"/>
</dbReference>
<comment type="similarity">
    <text evidence="8 9">Belongs to the TRAP transporter small permease family.</text>
</comment>
<gene>
    <name evidence="12" type="ORF">JI739_10110</name>
</gene>
<keyword evidence="3" id="KW-1003">Cell membrane</keyword>
<feature type="transmembrane region" description="Helical" evidence="9">
    <location>
        <begin position="123"/>
        <end position="144"/>
    </location>
</feature>
<reference evidence="12" key="1">
    <citation type="submission" date="2021-01" db="EMBL/GenBank/DDBJ databases">
        <title>Ramlibacter sp. strain AW1 16S ribosomal RNA gene Genome sequencing and assembly.</title>
        <authorList>
            <person name="Kang M."/>
        </authorList>
    </citation>
    <scope>NUCLEOTIDE SEQUENCE</scope>
    <source>
        <strain evidence="12">AW1</strain>
    </source>
</reference>
<dbReference type="RefSeq" id="WP_201683780.1">
    <property type="nucleotide sequence ID" value="NZ_JAEQNA010000003.1"/>
</dbReference>
<dbReference type="Pfam" id="PF04290">
    <property type="entry name" value="DctQ"/>
    <property type="match status" value="1"/>
</dbReference>
<comment type="function">
    <text evidence="9">Part of the tripartite ATP-independent periplasmic (TRAP) transport system.</text>
</comment>
<dbReference type="PANTHER" id="PTHR35011:SF2">
    <property type="entry name" value="2,3-DIKETO-L-GULONATE TRAP TRANSPORTER SMALL PERMEASE PROTEIN YIAM"/>
    <property type="match status" value="1"/>
</dbReference>
<evidence type="ECO:0000313" key="12">
    <source>
        <dbReference type="EMBL" id="MBL0420697.1"/>
    </source>
</evidence>
<organism evidence="12 13">
    <name type="scientific">Ramlibacter aurantiacus</name>
    <dbReference type="NCBI Taxonomy" id="2801330"/>
    <lineage>
        <taxon>Bacteria</taxon>
        <taxon>Pseudomonadati</taxon>
        <taxon>Pseudomonadota</taxon>
        <taxon>Betaproteobacteria</taxon>
        <taxon>Burkholderiales</taxon>
        <taxon>Comamonadaceae</taxon>
        <taxon>Ramlibacter</taxon>
    </lineage>
</organism>
<evidence type="ECO:0000256" key="5">
    <source>
        <dbReference type="ARBA" id="ARBA00022692"/>
    </source>
</evidence>
<evidence type="ECO:0000256" key="10">
    <source>
        <dbReference type="SAM" id="MobiDB-lite"/>
    </source>
</evidence>
<evidence type="ECO:0000256" key="2">
    <source>
        <dbReference type="ARBA" id="ARBA00022448"/>
    </source>
</evidence>
<comment type="subcellular location">
    <subcellularLocation>
        <location evidence="1 9">Cell inner membrane</location>
        <topology evidence="1 9">Multi-pass membrane protein</topology>
    </subcellularLocation>
</comment>
<comment type="subunit">
    <text evidence="9">The complex comprises the extracytoplasmic solute receptor protein and the two transmembrane proteins.</text>
</comment>
<sequence>MKAIADAYFQLMKLALVTCLAGMVVLVFGNVVLRYAFNSGITMSEEVARLLFLYATFLGAVVAMREHLHIGIDSLVKRLPVLGKKACLVTSHALVLLACGLFFQGSWAQTVINLSVKMPVTGISMGTVYAAGLVFSASAALIVLNDLYRALAGQLSEAELVAVREGADPEVIAAAEHEPQRMPPGAKRQPADRAEVA</sequence>
<dbReference type="InterPro" id="IPR007387">
    <property type="entry name" value="TRAP_DctQ"/>
</dbReference>
<feature type="region of interest" description="Disordered" evidence="10">
    <location>
        <begin position="172"/>
        <end position="197"/>
    </location>
</feature>
<dbReference type="InterPro" id="IPR055348">
    <property type="entry name" value="DctQ"/>
</dbReference>
<accession>A0A937D4V4</accession>
<dbReference type="GO" id="GO:0022857">
    <property type="term" value="F:transmembrane transporter activity"/>
    <property type="evidence" value="ECO:0007669"/>
    <property type="project" value="UniProtKB-UniRule"/>
</dbReference>
<keyword evidence="2 9" id="KW-0813">Transport</keyword>
<dbReference type="GO" id="GO:0005886">
    <property type="term" value="C:plasma membrane"/>
    <property type="evidence" value="ECO:0007669"/>
    <property type="project" value="UniProtKB-SubCell"/>
</dbReference>
<dbReference type="Proteomes" id="UP000613011">
    <property type="component" value="Unassembled WGS sequence"/>
</dbReference>
<evidence type="ECO:0000256" key="6">
    <source>
        <dbReference type="ARBA" id="ARBA00022989"/>
    </source>
</evidence>
<evidence type="ECO:0000256" key="4">
    <source>
        <dbReference type="ARBA" id="ARBA00022519"/>
    </source>
</evidence>
<evidence type="ECO:0000256" key="9">
    <source>
        <dbReference type="RuleBase" id="RU369079"/>
    </source>
</evidence>
<evidence type="ECO:0000313" key="13">
    <source>
        <dbReference type="Proteomes" id="UP000613011"/>
    </source>
</evidence>
<feature type="transmembrane region" description="Helical" evidence="9">
    <location>
        <begin position="86"/>
        <end position="103"/>
    </location>
</feature>